<evidence type="ECO:0000256" key="8">
    <source>
        <dbReference type="ARBA" id="ARBA00022967"/>
    </source>
</evidence>
<dbReference type="Proteomes" id="UP000785679">
    <property type="component" value="Unassembled WGS sequence"/>
</dbReference>
<evidence type="ECO:0000256" key="14">
    <source>
        <dbReference type="PIRSR" id="PIRSR606539-3"/>
    </source>
</evidence>
<dbReference type="Gene3D" id="3.40.1110.10">
    <property type="entry name" value="Calcium-transporting ATPase, cytoplasmic domain N"/>
    <property type="match status" value="1"/>
</dbReference>
<dbReference type="InterPro" id="IPR044492">
    <property type="entry name" value="P_typ_ATPase_HD_dom"/>
</dbReference>
<feature type="active site" description="4-aspartylphosphate intermediate" evidence="12">
    <location>
        <position position="316"/>
    </location>
</feature>
<evidence type="ECO:0000256" key="6">
    <source>
        <dbReference type="ARBA" id="ARBA00022840"/>
    </source>
</evidence>
<feature type="compositionally biased region" description="Acidic residues" evidence="16">
    <location>
        <begin position="1224"/>
        <end position="1233"/>
    </location>
</feature>
<keyword evidence="10 15" id="KW-0472">Membrane</keyword>
<evidence type="ECO:0000313" key="20">
    <source>
        <dbReference type="Proteomes" id="UP000785679"/>
    </source>
</evidence>
<evidence type="ECO:0000256" key="7">
    <source>
        <dbReference type="ARBA" id="ARBA00022842"/>
    </source>
</evidence>
<dbReference type="GO" id="GO:0045332">
    <property type="term" value="P:phospholipid translocation"/>
    <property type="evidence" value="ECO:0007669"/>
    <property type="project" value="TreeGrafter"/>
</dbReference>
<dbReference type="SUPFAM" id="SSF81653">
    <property type="entry name" value="Calcium ATPase, transduction domain A"/>
    <property type="match status" value="1"/>
</dbReference>
<feature type="transmembrane region" description="Helical" evidence="15">
    <location>
        <begin position="245"/>
        <end position="270"/>
    </location>
</feature>
<feature type="binding site" evidence="13">
    <location>
        <position position="611"/>
    </location>
    <ligand>
        <name>ATP</name>
        <dbReference type="ChEBI" id="CHEBI:30616"/>
    </ligand>
</feature>
<feature type="binding site" evidence="13">
    <location>
        <position position="609"/>
    </location>
    <ligand>
        <name>ATP</name>
        <dbReference type="ChEBI" id="CHEBI:30616"/>
    </ligand>
</feature>
<dbReference type="EC" id="7.6.2.1" evidence="15"/>
<reference evidence="19" key="1">
    <citation type="submission" date="2019-06" db="EMBL/GenBank/DDBJ databases">
        <authorList>
            <person name="Zheng W."/>
        </authorList>
    </citation>
    <scope>NUCLEOTIDE SEQUENCE</scope>
    <source>
        <strain evidence="19">QDHG01</strain>
    </source>
</reference>
<feature type="region of interest" description="Disordered" evidence="16">
    <location>
        <begin position="1419"/>
        <end position="1457"/>
    </location>
</feature>
<feature type="transmembrane region" description="Helical" evidence="15">
    <location>
        <begin position="866"/>
        <end position="891"/>
    </location>
</feature>
<feature type="signal peptide" evidence="17">
    <location>
        <begin position="1"/>
        <end position="17"/>
    </location>
</feature>
<evidence type="ECO:0000256" key="10">
    <source>
        <dbReference type="ARBA" id="ARBA00023136"/>
    </source>
</evidence>
<feature type="binding site" evidence="14">
    <location>
        <position position="739"/>
    </location>
    <ligand>
        <name>Mg(2+)</name>
        <dbReference type="ChEBI" id="CHEBI:18420"/>
    </ligand>
</feature>
<feature type="binding site" evidence="13">
    <location>
        <position position="467"/>
    </location>
    <ligand>
        <name>ATP</name>
        <dbReference type="ChEBI" id="CHEBI:30616"/>
    </ligand>
</feature>
<feature type="binding site" evidence="13">
    <location>
        <position position="317"/>
    </location>
    <ligand>
        <name>ATP</name>
        <dbReference type="ChEBI" id="CHEBI:30616"/>
    </ligand>
</feature>
<keyword evidence="9 15" id="KW-1133">Transmembrane helix</keyword>
<dbReference type="NCBIfam" id="TIGR01494">
    <property type="entry name" value="ATPase_P-type"/>
    <property type="match status" value="1"/>
</dbReference>
<dbReference type="PROSITE" id="PS00154">
    <property type="entry name" value="ATPASE_E1_E2"/>
    <property type="match status" value="1"/>
</dbReference>
<dbReference type="Pfam" id="PF13246">
    <property type="entry name" value="Cation_ATPase"/>
    <property type="match status" value="1"/>
</dbReference>
<keyword evidence="3 15" id="KW-0812">Transmembrane</keyword>
<dbReference type="EMBL" id="RRYP01000187">
    <property type="protein sequence ID" value="TNV87856.1"/>
    <property type="molecule type" value="Genomic_DNA"/>
</dbReference>
<feature type="compositionally biased region" description="Acidic residues" evidence="16">
    <location>
        <begin position="1145"/>
        <end position="1155"/>
    </location>
</feature>
<feature type="binding site" evidence="13">
    <location>
        <position position="715"/>
    </location>
    <ligand>
        <name>ATP</name>
        <dbReference type="ChEBI" id="CHEBI:30616"/>
    </ligand>
</feature>
<dbReference type="SUPFAM" id="SSF56784">
    <property type="entry name" value="HAD-like"/>
    <property type="match status" value="1"/>
</dbReference>
<feature type="region of interest" description="Disordered" evidence="16">
    <location>
        <begin position="1089"/>
        <end position="1241"/>
    </location>
</feature>
<evidence type="ECO:0000256" key="16">
    <source>
        <dbReference type="SAM" id="MobiDB-lite"/>
    </source>
</evidence>
<dbReference type="InterPro" id="IPR006539">
    <property type="entry name" value="P-type_ATPase_IV"/>
</dbReference>
<evidence type="ECO:0000313" key="19">
    <source>
        <dbReference type="EMBL" id="TNV87856.1"/>
    </source>
</evidence>
<evidence type="ECO:0000256" key="5">
    <source>
        <dbReference type="ARBA" id="ARBA00022741"/>
    </source>
</evidence>
<dbReference type="PANTHER" id="PTHR24092">
    <property type="entry name" value="PROBABLE PHOSPHOLIPID-TRANSPORTING ATPASE"/>
    <property type="match status" value="1"/>
</dbReference>
<organism evidence="19 20">
    <name type="scientific">Halteria grandinella</name>
    <dbReference type="NCBI Taxonomy" id="5974"/>
    <lineage>
        <taxon>Eukaryota</taxon>
        <taxon>Sar</taxon>
        <taxon>Alveolata</taxon>
        <taxon>Ciliophora</taxon>
        <taxon>Intramacronucleata</taxon>
        <taxon>Spirotrichea</taxon>
        <taxon>Stichotrichia</taxon>
        <taxon>Sporadotrichida</taxon>
        <taxon>Halteriidae</taxon>
        <taxon>Halteria</taxon>
    </lineage>
</organism>
<proteinExistence type="inferred from homology"/>
<feature type="binding site" evidence="13">
    <location>
        <position position="738"/>
    </location>
    <ligand>
        <name>ATP</name>
        <dbReference type="ChEBI" id="CHEBI:30616"/>
    </ligand>
</feature>
<keyword evidence="20" id="KW-1185">Reference proteome</keyword>
<evidence type="ECO:0000256" key="12">
    <source>
        <dbReference type="PIRSR" id="PIRSR606539-1"/>
    </source>
</evidence>
<feature type="binding site" evidence="14">
    <location>
        <position position="735"/>
    </location>
    <ligand>
        <name>Mg(2+)</name>
        <dbReference type="ChEBI" id="CHEBI:18420"/>
    </ligand>
</feature>
<feature type="compositionally biased region" description="Polar residues" evidence="16">
    <location>
        <begin position="1089"/>
        <end position="1107"/>
    </location>
</feature>
<name>A0A8J8P5L3_HALGN</name>
<dbReference type="GO" id="GO:0005886">
    <property type="term" value="C:plasma membrane"/>
    <property type="evidence" value="ECO:0007669"/>
    <property type="project" value="TreeGrafter"/>
</dbReference>
<feature type="binding site" evidence="13">
    <location>
        <position position="610"/>
    </location>
    <ligand>
        <name>ATP</name>
        <dbReference type="ChEBI" id="CHEBI:30616"/>
    </ligand>
</feature>
<dbReference type="InterPro" id="IPR001757">
    <property type="entry name" value="P_typ_ATPase"/>
</dbReference>
<evidence type="ECO:0000256" key="15">
    <source>
        <dbReference type="RuleBase" id="RU362033"/>
    </source>
</evidence>
<feature type="transmembrane region" description="Helical" evidence="15">
    <location>
        <begin position="825"/>
        <end position="845"/>
    </location>
</feature>
<dbReference type="PRINTS" id="PR00119">
    <property type="entry name" value="CATATPASE"/>
</dbReference>
<feature type="compositionally biased region" description="Basic and acidic residues" evidence="16">
    <location>
        <begin position="1192"/>
        <end position="1223"/>
    </location>
</feature>
<evidence type="ECO:0000256" key="9">
    <source>
        <dbReference type="ARBA" id="ARBA00022989"/>
    </source>
</evidence>
<keyword evidence="6 13" id="KW-0067">ATP-binding</keyword>
<feature type="domain" description="P-type ATPase C-terminal" evidence="18">
    <location>
        <begin position="761"/>
        <end position="1012"/>
    </location>
</feature>
<dbReference type="PANTHER" id="PTHR24092:SF150">
    <property type="entry name" value="PHOSPHOLIPID-TRANSPORTING ATPASE"/>
    <property type="match status" value="1"/>
</dbReference>
<feature type="compositionally biased region" description="Polar residues" evidence="16">
    <location>
        <begin position="1442"/>
        <end position="1457"/>
    </location>
</feature>
<keyword evidence="17" id="KW-0732">Signal</keyword>
<sequence>MISTFILVLVFTMIKEAYEDYQRYKSDKEMNNNTTKVFDTDTHEWMMKKWQFIEPGDIIQVECDHEAPADILILNTSNKTGSVFVDTMNLDGETNLKERISMNDGLIDELGKNRLMNIKGEIVCESPNENLEKWEAQITYSKQLFKDKSANIKNLMLRGCFLRNTNEVVGIVVYTGMDTKIMRNLKKPPHKVSNIMKQMNRMLWSVFVFQFALILIFAGLYLNWTTENSKKHFYLMVNQQQEEASTFFIQLLVFWVAYSHMIPISLYVIIEILKLGQASYINRDLLMYDIETQSYAKTRNSDLIEELGQIEMVFSDKTGTITQNKMVFKKCQINGQRFGELKPNEVDTINSMAQSGMKEIREMLKQERIEFSRENSQTQSNSSGFHPYVTHFFLNFVLCNTVMVDYVFNGSKKEPKYKAASPDELALVLGAKNCGIHLLSREHNRMKVYNSATKETLAFKIIAEFPFDSVRKRMSVIVKDLQTNGYKILCKGADSVMMERIIFEKNGIEGLQAIINEDLYQYSTEGLRTLLFAHRTICDEEFKNFKRIYKRLQQSIGPSKEEKLLELYDQMENQLRYIGCSAIEDKLQEGVAVTIAKLMSADIRFFMLTGDKLETAIEIARSCQVIQQNMKVVVINKTKEDILRKMMSIVDKKGDIDLEEHIESLKDVKLFNQVLALEGSTLALILEDETLQNLFFHIAIRSKSVVCCRMSPKQKADVVNVFKKRGKWLTLAIGDGANDVSMIMEAHIGVGIKGKEGTQAVRSADFSISQFQFLLRLLIFQGRNGYMRVSSMICYYFYKNIVLVLTELYFAFFNGFSGQIYFLDWLPMLYNAIFTSWHCLFTLLLEKDVNYHFTYRYPQVYKVGQLRLLFNYTVFWKWIIMAIWHGAVCYYLPIIASEVSSNDSGQRPEHWVPSTISFTMIIHLVILKLLLETRHLSYISISFGIFCLIVYYTFLSFHAATGIIDMIQPQINGVPWEMVKQPRYWLILFGGPLICLLPDFFLNMIKQVFYPNPIDKVIYEQKYIEPNFDHKEIILKLQKSMQSKKRMSAIYSEHRKILLQQRKTSFSVHTVKRLQSSINYRMNSSKQGSNFDFGSSHRFSSSPNHASSFGDRKSTFYSQKNKQKQQSENGESKEDKQYQDPPSIDVEDYYQDEDTNREKYHKKRTQSLKQQSKQSKIQNPDSGRPIARVNTKHQEEWKDRRQITAEFRRDWSVNSHGKEGKVDEIEDGSDQENESQKGESANYIEYFEELGKTVQGAAKVSPPKVASNHPTPQRQSSFIGANKRTEKERKNRHITFNIQQLDDASKEIESASSFSGNNDEEDENKANEKENDEDTYSNQIHDKPNNIQEDTIPDVGGGPDDSSRFYPKVSERKEEKTQEKQAKQQQAKAPINIETFKKLCGNRTANYFLISKNYQIPKSRPQTAQDIDDVNPRGRVSKVPPRSTTQKGDFNSTSPHQRNLIPLASQNLHESGPSTPPSLSKEEKLRQLFATSTLPPRDDRSKELADDLIVQQDGHHLEKAFYPAFYQARPDIFRHKKEKKYVQKYRDRSTNSKDEHKAE</sequence>
<dbReference type="NCBIfam" id="TIGR01652">
    <property type="entry name" value="ATPase-Plipid"/>
    <property type="match status" value="1"/>
</dbReference>
<feature type="compositionally biased region" description="Polar residues" evidence="16">
    <location>
        <begin position="1268"/>
        <end position="1279"/>
    </location>
</feature>
<comment type="caution">
    <text evidence="19">The sequence shown here is derived from an EMBL/GenBank/DDBJ whole genome shotgun (WGS) entry which is preliminary data.</text>
</comment>
<dbReference type="Gene3D" id="2.70.150.10">
    <property type="entry name" value="Calcium-transporting ATPase, cytoplasmic transduction domain A"/>
    <property type="match status" value="1"/>
</dbReference>
<comment type="cofactor">
    <cofactor evidence="14">
        <name>Mg(2+)</name>
        <dbReference type="ChEBI" id="CHEBI:18420"/>
    </cofactor>
</comment>
<dbReference type="GO" id="GO:0000287">
    <property type="term" value="F:magnesium ion binding"/>
    <property type="evidence" value="ECO:0007669"/>
    <property type="project" value="UniProtKB-UniRule"/>
</dbReference>
<dbReference type="GO" id="GO:0016887">
    <property type="term" value="F:ATP hydrolysis activity"/>
    <property type="evidence" value="ECO:0007669"/>
    <property type="project" value="InterPro"/>
</dbReference>
<gene>
    <name evidence="19" type="ORF">FGO68_gene16740</name>
</gene>
<feature type="binding site" evidence="13">
    <location>
        <position position="424"/>
    </location>
    <ligand>
        <name>ATP</name>
        <dbReference type="ChEBI" id="CHEBI:30616"/>
    </ligand>
</feature>
<feature type="region of interest" description="Disordered" evidence="16">
    <location>
        <begin position="1537"/>
        <end position="1559"/>
    </location>
</feature>
<feature type="binding site" evidence="13">
    <location>
        <position position="709"/>
    </location>
    <ligand>
        <name>ATP</name>
        <dbReference type="ChEBI" id="CHEBI:30616"/>
    </ligand>
</feature>
<evidence type="ECO:0000256" key="1">
    <source>
        <dbReference type="ARBA" id="ARBA00004141"/>
    </source>
</evidence>
<evidence type="ECO:0000256" key="4">
    <source>
        <dbReference type="ARBA" id="ARBA00022723"/>
    </source>
</evidence>
<evidence type="ECO:0000256" key="3">
    <source>
        <dbReference type="ARBA" id="ARBA00022692"/>
    </source>
</evidence>
<dbReference type="SFLD" id="SFLDS00003">
    <property type="entry name" value="Haloacid_Dehalogenase"/>
    <property type="match status" value="1"/>
</dbReference>
<keyword evidence="8 15" id="KW-1278">Translocase</keyword>
<dbReference type="SUPFAM" id="SSF81660">
    <property type="entry name" value="Metal cation-transporting ATPase, ATP-binding domain N"/>
    <property type="match status" value="1"/>
</dbReference>
<feature type="compositionally biased region" description="Basic and acidic residues" evidence="16">
    <location>
        <begin position="1369"/>
        <end position="1382"/>
    </location>
</feature>
<feature type="region of interest" description="Disordered" evidence="16">
    <location>
        <begin position="1257"/>
        <end position="1389"/>
    </location>
</feature>
<feature type="binding site" evidence="13">
    <location>
        <position position="739"/>
    </location>
    <ligand>
        <name>ATP</name>
        <dbReference type="ChEBI" id="CHEBI:30616"/>
    </ligand>
</feature>
<comment type="subcellular location">
    <subcellularLocation>
        <location evidence="1 15">Membrane</location>
        <topology evidence="1 15">Multi-pass membrane protein</topology>
    </subcellularLocation>
</comment>
<dbReference type="InterPro" id="IPR023298">
    <property type="entry name" value="ATPase_P-typ_TM_dom_sf"/>
</dbReference>
<evidence type="ECO:0000256" key="2">
    <source>
        <dbReference type="ARBA" id="ARBA00008109"/>
    </source>
</evidence>
<protein>
    <recommendedName>
        <fullName evidence="15">Phospholipid-transporting ATPase</fullName>
        <ecNumber evidence="15">7.6.2.1</ecNumber>
    </recommendedName>
</protein>
<feature type="binding site" evidence="13">
    <location>
        <position position="491"/>
    </location>
    <ligand>
        <name>ATP</name>
        <dbReference type="ChEBI" id="CHEBI:30616"/>
    </ligand>
</feature>
<feature type="binding site" evidence="14">
    <location>
        <position position="316"/>
    </location>
    <ligand>
        <name>Mg(2+)</name>
        <dbReference type="ChEBI" id="CHEBI:18420"/>
    </ligand>
</feature>
<dbReference type="SUPFAM" id="SSF81665">
    <property type="entry name" value="Calcium ATPase, transmembrane domain M"/>
    <property type="match status" value="1"/>
</dbReference>
<feature type="transmembrane region" description="Helical" evidence="15">
    <location>
        <begin position="911"/>
        <end position="931"/>
    </location>
</feature>
<feature type="binding site" evidence="14">
    <location>
        <position position="318"/>
    </location>
    <ligand>
        <name>Mg(2+)</name>
        <dbReference type="ChEBI" id="CHEBI:18420"/>
    </ligand>
</feature>
<dbReference type="InterPro" id="IPR032630">
    <property type="entry name" value="P_typ_ATPase_c"/>
</dbReference>
<dbReference type="GO" id="GO:0140326">
    <property type="term" value="F:ATPase-coupled intramembrane lipid transporter activity"/>
    <property type="evidence" value="ECO:0007669"/>
    <property type="project" value="UniProtKB-EC"/>
</dbReference>
<dbReference type="SFLD" id="SFLDG00002">
    <property type="entry name" value="C1.7:_P-type_atpase_like"/>
    <property type="match status" value="1"/>
</dbReference>
<dbReference type="InterPro" id="IPR018303">
    <property type="entry name" value="ATPase_P-typ_P_site"/>
</dbReference>
<feature type="transmembrane region" description="Helical" evidence="15">
    <location>
        <begin position="388"/>
        <end position="408"/>
    </location>
</feature>
<dbReference type="InterPro" id="IPR036412">
    <property type="entry name" value="HAD-like_sf"/>
</dbReference>
<keyword evidence="4 14" id="KW-0479">Metal-binding</keyword>
<feature type="binding site" evidence="13">
    <location>
        <position position="316"/>
    </location>
    <ligand>
        <name>ATP</name>
        <dbReference type="ChEBI" id="CHEBI:30616"/>
    </ligand>
</feature>
<dbReference type="InterPro" id="IPR008250">
    <property type="entry name" value="ATPase_P-typ_transduc_dom_A_sf"/>
</dbReference>
<feature type="transmembrane region" description="Helical" evidence="15">
    <location>
        <begin position="943"/>
        <end position="964"/>
    </location>
</feature>
<dbReference type="InterPro" id="IPR023214">
    <property type="entry name" value="HAD_sf"/>
</dbReference>
<dbReference type="FunFam" id="3.40.50.1000:FF:000084">
    <property type="entry name" value="Phospholipid-transporting ATPase"/>
    <property type="match status" value="1"/>
</dbReference>
<dbReference type="SFLD" id="SFLDF00027">
    <property type="entry name" value="p-type_atpase"/>
    <property type="match status" value="1"/>
</dbReference>
<dbReference type="OrthoDB" id="10518003at2759"/>
<keyword evidence="5 13" id="KW-0547">Nucleotide-binding</keyword>
<feature type="compositionally biased region" description="Low complexity" evidence="16">
    <location>
        <begin position="1167"/>
        <end position="1178"/>
    </location>
</feature>
<comment type="similarity">
    <text evidence="2 15">Belongs to the cation transport ATPase (P-type) (TC 3.A.3) family. Type IV subfamily.</text>
</comment>
<feature type="transmembrane region" description="Helical" evidence="15">
    <location>
        <begin position="793"/>
        <end position="813"/>
    </location>
</feature>
<dbReference type="Gene3D" id="3.40.50.1000">
    <property type="entry name" value="HAD superfamily/HAD-like"/>
    <property type="match status" value="1"/>
</dbReference>
<evidence type="ECO:0000256" key="13">
    <source>
        <dbReference type="PIRSR" id="PIRSR606539-2"/>
    </source>
</evidence>
<evidence type="ECO:0000256" key="17">
    <source>
        <dbReference type="SAM" id="SignalP"/>
    </source>
</evidence>
<evidence type="ECO:0000256" key="11">
    <source>
        <dbReference type="ARBA" id="ARBA00034036"/>
    </source>
</evidence>
<feature type="binding site" evidence="13">
    <location>
        <position position="318"/>
    </location>
    <ligand>
        <name>ATP</name>
        <dbReference type="ChEBI" id="CHEBI:30616"/>
    </ligand>
</feature>
<feature type="binding site" evidence="13">
    <location>
        <position position="528"/>
    </location>
    <ligand>
        <name>ATP</name>
        <dbReference type="ChEBI" id="CHEBI:30616"/>
    </ligand>
</feature>
<dbReference type="InterPro" id="IPR023299">
    <property type="entry name" value="ATPase_P-typ_cyto_dom_N"/>
</dbReference>
<keyword evidence="7 14" id="KW-0460">Magnesium</keyword>
<comment type="catalytic activity">
    <reaction evidence="11 15">
        <text>ATP + H2O + phospholipidSide 1 = ADP + phosphate + phospholipidSide 2.</text>
        <dbReference type="EC" id="7.6.2.1"/>
    </reaction>
</comment>
<feature type="chain" id="PRO_5035258994" description="Phospholipid-transporting ATPase" evidence="17">
    <location>
        <begin position="18"/>
        <end position="1559"/>
    </location>
</feature>
<feature type="compositionally biased region" description="Basic and acidic residues" evidence="16">
    <location>
        <begin position="1540"/>
        <end position="1559"/>
    </location>
</feature>
<evidence type="ECO:0000259" key="18">
    <source>
        <dbReference type="Pfam" id="PF16212"/>
    </source>
</evidence>
<feature type="transmembrane region" description="Helical" evidence="15">
    <location>
        <begin position="202"/>
        <end position="224"/>
    </location>
</feature>
<accession>A0A8J8P5L3</accession>
<dbReference type="Pfam" id="PF16212">
    <property type="entry name" value="PhoLip_ATPase_C"/>
    <property type="match status" value="1"/>
</dbReference>
<dbReference type="GO" id="GO:0005524">
    <property type="term" value="F:ATP binding"/>
    <property type="evidence" value="ECO:0007669"/>
    <property type="project" value="UniProtKB-UniRule"/>
</dbReference>